<evidence type="ECO:0008006" key="4">
    <source>
        <dbReference type="Google" id="ProtNLM"/>
    </source>
</evidence>
<accession>A0ABY8FJS0</accession>
<evidence type="ECO:0000256" key="1">
    <source>
        <dbReference type="ARBA" id="ARBA00023125"/>
    </source>
</evidence>
<proteinExistence type="predicted"/>
<reference evidence="2 3" key="1">
    <citation type="submission" date="2019-01" db="EMBL/GenBank/DDBJ databases">
        <title>Genome sequence of Salinicola endophyticus REST5.</title>
        <authorList>
            <person name="Nascimento F.X."/>
        </authorList>
    </citation>
    <scope>NUCLEOTIDE SEQUENCE [LARGE SCALE GENOMIC DNA]</scope>
    <source>
        <strain evidence="2 3">REST5</strain>
    </source>
</reference>
<name>A0ABY8FJS0_9GAMM</name>
<evidence type="ECO:0000313" key="2">
    <source>
        <dbReference type="EMBL" id="WFF43067.1"/>
    </source>
</evidence>
<keyword evidence="3" id="KW-1185">Reference proteome</keyword>
<gene>
    <name evidence="2" type="ORF">EVC62_17095</name>
</gene>
<dbReference type="InterPro" id="IPR010998">
    <property type="entry name" value="Integrase_recombinase_N"/>
</dbReference>
<organism evidence="2 3">
    <name type="scientific">Salinicola endophyticus</name>
    <dbReference type="NCBI Taxonomy" id="1949083"/>
    <lineage>
        <taxon>Bacteria</taxon>
        <taxon>Pseudomonadati</taxon>
        <taxon>Pseudomonadota</taxon>
        <taxon>Gammaproteobacteria</taxon>
        <taxon>Oceanospirillales</taxon>
        <taxon>Halomonadaceae</taxon>
        <taxon>Salinicola</taxon>
    </lineage>
</organism>
<dbReference type="EMBL" id="CP035631">
    <property type="protein sequence ID" value="WFF43067.1"/>
    <property type="molecule type" value="Genomic_DNA"/>
</dbReference>
<dbReference type="Proteomes" id="UP001321526">
    <property type="component" value="Chromosome"/>
</dbReference>
<dbReference type="Gene3D" id="1.10.150.130">
    <property type="match status" value="1"/>
</dbReference>
<keyword evidence="1" id="KW-0238">DNA-binding</keyword>
<dbReference type="RefSeq" id="WP_282235307.1">
    <property type="nucleotide sequence ID" value="NZ_CP035631.1"/>
</dbReference>
<protein>
    <recommendedName>
        <fullName evidence="4">Integrase</fullName>
    </recommendedName>
</protein>
<evidence type="ECO:0000313" key="3">
    <source>
        <dbReference type="Proteomes" id="UP001321526"/>
    </source>
</evidence>
<sequence length="74" mass="8687">MRDWYERYCEPQKAGAREILRSFELHVFPTLGTLPADQTTLRMWMELLENLALAKPRIAERVLSNMKQVPMPVV</sequence>